<proteinExistence type="predicted"/>
<dbReference type="AlphaFoldDB" id="A0A8H7WK84"/>
<comment type="caution">
    <text evidence="2">The sequence shown here is derived from an EMBL/GenBank/DDBJ whole genome shotgun (WGS) entry which is preliminary data.</text>
</comment>
<sequence length="85" mass="8917">MSSTSSEPALLLAFTIPPPSPPRTPSPEISPPSPPIANTGTMVSSATLHEFSILLQKYLPPSLAEAWDPSLWDSTSILCSAGIVD</sequence>
<name>A0A8H7WK84_9HELO</name>
<feature type="compositionally biased region" description="Pro residues" evidence="1">
    <location>
        <begin position="16"/>
        <end position="35"/>
    </location>
</feature>
<reference evidence="2" key="1">
    <citation type="submission" date="2021-02" db="EMBL/GenBank/DDBJ databases">
        <title>Genome sequence Cadophora malorum strain M34.</title>
        <authorList>
            <person name="Stefanovic E."/>
            <person name="Vu D."/>
            <person name="Scully C."/>
            <person name="Dijksterhuis J."/>
            <person name="Roader J."/>
            <person name="Houbraken J."/>
        </authorList>
    </citation>
    <scope>NUCLEOTIDE SEQUENCE</scope>
    <source>
        <strain evidence="2">M34</strain>
    </source>
</reference>
<evidence type="ECO:0000313" key="2">
    <source>
        <dbReference type="EMBL" id="KAG4426241.1"/>
    </source>
</evidence>
<dbReference type="OrthoDB" id="10651277at2759"/>
<protein>
    <submittedName>
        <fullName evidence="2">Uncharacterized protein</fullName>
    </submittedName>
</protein>
<accession>A0A8H7WK84</accession>
<evidence type="ECO:0000313" key="3">
    <source>
        <dbReference type="Proteomes" id="UP000664132"/>
    </source>
</evidence>
<dbReference type="EMBL" id="JAFJYH010000004">
    <property type="protein sequence ID" value="KAG4426241.1"/>
    <property type="molecule type" value="Genomic_DNA"/>
</dbReference>
<evidence type="ECO:0000256" key="1">
    <source>
        <dbReference type="SAM" id="MobiDB-lite"/>
    </source>
</evidence>
<keyword evidence="3" id="KW-1185">Reference proteome</keyword>
<feature type="region of interest" description="Disordered" evidence="1">
    <location>
        <begin position="12"/>
        <end position="37"/>
    </location>
</feature>
<dbReference type="Proteomes" id="UP000664132">
    <property type="component" value="Unassembled WGS sequence"/>
</dbReference>
<organism evidence="2 3">
    <name type="scientific">Cadophora malorum</name>
    <dbReference type="NCBI Taxonomy" id="108018"/>
    <lineage>
        <taxon>Eukaryota</taxon>
        <taxon>Fungi</taxon>
        <taxon>Dikarya</taxon>
        <taxon>Ascomycota</taxon>
        <taxon>Pezizomycotina</taxon>
        <taxon>Leotiomycetes</taxon>
        <taxon>Helotiales</taxon>
        <taxon>Ploettnerulaceae</taxon>
        <taxon>Cadophora</taxon>
    </lineage>
</organism>
<gene>
    <name evidence="2" type="ORF">IFR04_000707</name>
</gene>